<feature type="compositionally biased region" description="Polar residues" evidence="1">
    <location>
        <begin position="61"/>
        <end position="70"/>
    </location>
</feature>
<dbReference type="OrthoDB" id="1939092at2759"/>
<name>A0A9N7NUI8_STRHE</name>
<sequence length="480" mass="52976">MENDEFAVPTFVRSVPNQEHREYTNQLRKCQKSERQLNSEELLTPSLVEKAESLKKKTDSSGKLNTNNGVEYNPDNERCNPSVLDRNIMTLDKRSDSTSVMDFPCEDQNILHDISNKTGFQDRPCRSQQMRDLDRVDSLSENSVVDSVFPLDITPDDVVGVIGQKHFWKARREIVNQQRIFAVQVFELHRLIKVQRLISASPQILLDDSAYFPKPIKLASPGKRKTLNNPFKENPHIPKPKGGPEKPVQETKSGFENATTEKKSISSASFHNGLQPPSNSGPWGFSPQLLGNQWLIPVMSPSEGLVYKPYPGPGVMGSACGGFGLPGMGHFQNPAGPFIGPQLSSFPPVGPHGYFPPYGMPVSYGPGFSGSSAKQTSGPSIPSRISRDMQNQDDVSNVETQASIVSSPVENNIEGKNPVEERNELPLFPMSTKPGPRAPEPKGPTRVIKVVPHKARSASESAARIFRAIQEGRENKNDLS</sequence>
<comment type="caution">
    <text evidence="2">The sequence shown here is derived from an EMBL/GenBank/DDBJ whole genome shotgun (WGS) entry which is preliminary data.</text>
</comment>
<feature type="region of interest" description="Disordered" evidence="1">
    <location>
        <begin position="222"/>
        <end position="282"/>
    </location>
</feature>
<dbReference type="PANTHER" id="PTHR34281:SF2">
    <property type="entry name" value="PROTEIN EARLY FLOWERING 3"/>
    <property type="match status" value="1"/>
</dbReference>
<dbReference type="AlphaFoldDB" id="A0A9N7NUI8"/>
<evidence type="ECO:0000313" key="2">
    <source>
        <dbReference type="EMBL" id="CAA0838398.1"/>
    </source>
</evidence>
<dbReference type="GO" id="GO:2000028">
    <property type="term" value="P:regulation of photoperiodism, flowering"/>
    <property type="evidence" value="ECO:0007669"/>
    <property type="project" value="InterPro"/>
</dbReference>
<feature type="region of interest" description="Disordered" evidence="1">
    <location>
        <begin position="401"/>
        <end position="446"/>
    </location>
</feature>
<dbReference type="InterPro" id="IPR039319">
    <property type="entry name" value="ELF3-like"/>
</dbReference>
<dbReference type="Proteomes" id="UP001153555">
    <property type="component" value="Unassembled WGS sequence"/>
</dbReference>
<feature type="region of interest" description="Disordered" evidence="1">
    <location>
        <begin position="53"/>
        <end position="76"/>
    </location>
</feature>
<dbReference type="PANTHER" id="PTHR34281">
    <property type="entry name" value="PROTEIN EARLY FLOWERING 3"/>
    <property type="match status" value="1"/>
</dbReference>
<reference evidence="2" key="1">
    <citation type="submission" date="2019-12" db="EMBL/GenBank/DDBJ databases">
        <authorList>
            <person name="Scholes J."/>
        </authorList>
    </citation>
    <scope>NUCLEOTIDE SEQUENCE</scope>
</reference>
<feature type="compositionally biased region" description="Polar residues" evidence="1">
    <location>
        <begin position="401"/>
        <end position="410"/>
    </location>
</feature>
<dbReference type="EMBL" id="CACSLK010030875">
    <property type="protein sequence ID" value="CAA0838398.1"/>
    <property type="molecule type" value="Genomic_DNA"/>
</dbReference>
<keyword evidence="3" id="KW-1185">Reference proteome</keyword>
<feature type="compositionally biased region" description="Polar residues" evidence="1">
    <location>
        <begin position="265"/>
        <end position="281"/>
    </location>
</feature>
<evidence type="ECO:0000313" key="3">
    <source>
        <dbReference type="Proteomes" id="UP001153555"/>
    </source>
</evidence>
<protein>
    <submittedName>
        <fullName evidence="2">Protein EARLY FLOWERING 3</fullName>
    </submittedName>
</protein>
<accession>A0A9N7NUI8</accession>
<organism evidence="2 3">
    <name type="scientific">Striga hermonthica</name>
    <name type="common">Purple witchweed</name>
    <name type="synonym">Buchnera hermonthica</name>
    <dbReference type="NCBI Taxonomy" id="68872"/>
    <lineage>
        <taxon>Eukaryota</taxon>
        <taxon>Viridiplantae</taxon>
        <taxon>Streptophyta</taxon>
        <taxon>Embryophyta</taxon>
        <taxon>Tracheophyta</taxon>
        <taxon>Spermatophyta</taxon>
        <taxon>Magnoliopsida</taxon>
        <taxon>eudicotyledons</taxon>
        <taxon>Gunneridae</taxon>
        <taxon>Pentapetalae</taxon>
        <taxon>asterids</taxon>
        <taxon>lamiids</taxon>
        <taxon>Lamiales</taxon>
        <taxon>Orobanchaceae</taxon>
        <taxon>Buchnereae</taxon>
        <taxon>Striga</taxon>
    </lineage>
</organism>
<proteinExistence type="predicted"/>
<evidence type="ECO:0000256" key="1">
    <source>
        <dbReference type="SAM" id="MobiDB-lite"/>
    </source>
</evidence>
<gene>
    <name evidence="2" type="ORF">SHERM_05006</name>
</gene>